<dbReference type="SUPFAM" id="SSF55729">
    <property type="entry name" value="Acyl-CoA N-acyltransferases (Nat)"/>
    <property type="match status" value="1"/>
</dbReference>
<organism evidence="2 3">
    <name type="scientific">Paenibacillus hemerocallicola</name>
    <dbReference type="NCBI Taxonomy" id="1172614"/>
    <lineage>
        <taxon>Bacteria</taxon>
        <taxon>Bacillati</taxon>
        <taxon>Bacillota</taxon>
        <taxon>Bacilli</taxon>
        <taxon>Bacillales</taxon>
        <taxon>Paenibacillaceae</taxon>
        <taxon>Paenibacillus</taxon>
    </lineage>
</organism>
<evidence type="ECO:0000313" key="3">
    <source>
        <dbReference type="Proteomes" id="UP000307943"/>
    </source>
</evidence>
<accession>A0A5C4T189</accession>
<protein>
    <submittedName>
        <fullName evidence="2">GNAT family N-acetyltransferase</fullName>
    </submittedName>
</protein>
<comment type="caution">
    <text evidence="2">The sequence shown here is derived from an EMBL/GenBank/DDBJ whole genome shotgun (WGS) entry which is preliminary data.</text>
</comment>
<dbReference type="PROSITE" id="PS51186">
    <property type="entry name" value="GNAT"/>
    <property type="match status" value="1"/>
</dbReference>
<dbReference type="RefSeq" id="WP_139605675.1">
    <property type="nucleotide sequence ID" value="NZ_VDCQ01000052.1"/>
</dbReference>
<keyword evidence="3" id="KW-1185">Reference proteome</keyword>
<proteinExistence type="predicted"/>
<name>A0A5C4T189_9BACL</name>
<dbReference type="EMBL" id="VDCQ01000052">
    <property type="protein sequence ID" value="TNJ62862.1"/>
    <property type="molecule type" value="Genomic_DNA"/>
</dbReference>
<dbReference type="AlphaFoldDB" id="A0A5C4T189"/>
<dbReference type="Gene3D" id="3.40.630.30">
    <property type="match status" value="1"/>
</dbReference>
<dbReference type="OrthoDB" id="423921at2"/>
<dbReference type="Proteomes" id="UP000307943">
    <property type="component" value="Unassembled WGS sequence"/>
</dbReference>
<evidence type="ECO:0000259" key="1">
    <source>
        <dbReference type="PROSITE" id="PS51186"/>
    </source>
</evidence>
<dbReference type="GO" id="GO:0016747">
    <property type="term" value="F:acyltransferase activity, transferring groups other than amino-acyl groups"/>
    <property type="evidence" value="ECO:0007669"/>
    <property type="project" value="InterPro"/>
</dbReference>
<dbReference type="Pfam" id="PF13302">
    <property type="entry name" value="Acetyltransf_3"/>
    <property type="match status" value="1"/>
</dbReference>
<sequence length="168" mass="19084">MEQSEAQWLFVPMEEEHGRLICSWRYPEPYAVFNWSPWDELQERSEEFGDPSIRKEQFEGVLDRDGQLCGFAQFFPLVGWTRLGLGLRPDLCGQGLGPSFTSAIVGRAMQRRPEDGIDLEVLTSNSRAQRAYLKAGFAIRDTYVRNTPTGPDEFHCMVYEGGTSPTVV</sequence>
<dbReference type="InterPro" id="IPR016181">
    <property type="entry name" value="Acyl_CoA_acyltransferase"/>
</dbReference>
<feature type="domain" description="N-acetyltransferase" evidence="1">
    <location>
        <begin position="8"/>
        <end position="159"/>
    </location>
</feature>
<keyword evidence="2" id="KW-0808">Transferase</keyword>
<reference evidence="2 3" key="1">
    <citation type="submission" date="2019-05" db="EMBL/GenBank/DDBJ databases">
        <title>We sequenced the genome of Paenibacillus hemerocallicola KCTC 33185 for further insight into its adaptation and study the phylogeny of Paenibacillus.</title>
        <authorList>
            <person name="Narsing Rao M.P."/>
        </authorList>
    </citation>
    <scope>NUCLEOTIDE SEQUENCE [LARGE SCALE GENOMIC DNA]</scope>
    <source>
        <strain evidence="2 3">KCTC 33185</strain>
    </source>
</reference>
<evidence type="ECO:0000313" key="2">
    <source>
        <dbReference type="EMBL" id="TNJ62862.1"/>
    </source>
</evidence>
<gene>
    <name evidence="2" type="ORF">FE784_28610</name>
</gene>
<dbReference type="InterPro" id="IPR000182">
    <property type="entry name" value="GNAT_dom"/>
</dbReference>